<evidence type="ECO:0000313" key="3">
    <source>
        <dbReference type="Proteomes" id="UP000799770"/>
    </source>
</evidence>
<dbReference type="Proteomes" id="UP000799770">
    <property type="component" value="Unassembled WGS sequence"/>
</dbReference>
<feature type="chain" id="PRO_5025516006" evidence="1">
    <location>
        <begin position="18"/>
        <end position="159"/>
    </location>
</feature>
<organism evidence="2 3">
    <name type="scientific">Lophiotrema nucula</name>
    <dbReference type="NCBI Taxonomy" id="690887"/>
    <lineage>
        <taxon>Eukaryota</taxon>
        <taxon>Fungi</taxon>
        <taxon>Dikarya</taxon>
        <taxon>Ascomycota</taxon>
        <taxon>Pezizomycotina</taxon>
        <taxon>Dothideomycetes</taxon>
        <taxon>Pleosporomycetidae</taxon>
        <taxon>Pleosporales</taxon>
        <taxon>Lophiotremataceae</taxon>
        <taxon>Lophiotrema</taxon>
    </lineage>
</organism>
<proteinExistence type="predicted"/>
<evidence type="ECO:0000313" key="2">
    <source>
        <dbReference type="EMBL" id="KAF2105974.1"/>
    </source>
</evidence>
<feature type="signal peptide" evidence="1">
    <location>
        <begin position="1"/>
        <end position="17"/>
    </location>
</feature>
<gene>
    <name evidence="2" type="ORF">BDV96DRAFT_607763</name>
</gene>
<dbReference type="EMBL" id="ML977368">
    <property type="protein sequence ID" value="KAF2105974.1"/>
    <property type="molecule type" value="Genomic_DNA"/>
</dbReference>
<sequence>MSLIALSFLSLVLPTYSWIPPQVLQCGTQNWMPVNDPAPNLGFQNASLKVCRRAVVNCEEYHVDECTLQPGAHALAWIQYAEEGDPGGPQVELINGQTENLSITLANNGADDIHYDVDRCVHMLNLISENCVNEKNETSGGIFTAPDNASWQVEPLSLT</sequence>
<protein>
    <submittedName>
        <fullName evidence="2">Uncharacterized protein</fullName>
    </submittedName>
</protein>
<dbReference type="AlphaFoldDB" id="A0A6A5YGZ0"/>
<reference evidence="2" key="1">
    <citation type="journal article" date="2020" name="Stud. Mycol.">
        <title>101 Dothideomycetes genomes: a test case for predicting lifestyles and emergence of pathogens.</title>
        <authorList>
            <person name="Haridas S."/>
            <person name="Albert R."/>
            <person name="Binder M."/>
            <person name="Bloem J."/>
            <person name="Labutti K."/>
            <person name="Salamov A."/>
            <person name="Andreopoulos B."/>
            <person name="Baker S."/>
            <person name="Barry K."/>
            <person name="Bills G."/>
            <person name="Bluhm B."/>
            <person name="Cannon C."/>
            <person name="Castanera R."/>
            <person name="Culley D."/>
            <person name="Daum C."/>
            <person name="Ezra D."/>
            <person name="Gonzalez J."/>
            <person name="Henrissat B."/>
            <person name="Kuo A."/>
            <person name="Liang C."/>
            <person name="Lipzen A."/>
            <person name="Lutzoni F."/>
            <person name="Magnuson J."/>
            <person name="Mondo S."/>
            <person name="Nolan M."/>
            <person name="Ohm R."/>
            <person name="Pangilinan J."/>
            <person name="Park H.-J."/>
            <person name="Ramirez L."/>
            <person name="Alfaro M."/>
            <person name="Sun H."/>
            <person name="Tritt A."/>
            <person name="Yoshinaga Y."/>
            <person name="Zwiers L.-H."/>
            <person name="Turgeon B."/>
            <person name="Goodwin S."/>
            <person name="Spatafora J."/>
            <person name="Crous P."/>
            <person name="Grigoriev I."/>
        </authorList>
    </citation>
    <scope>NUCLEOTIDE SEQUENCE</scope>
    <source>
        <strain evidence="2">CBS 627.86</strain>
    </source>
</reference>
<evidence type="ECO:0000256" key="1">
    <source>
        <dbReference type="SAM" id="SignalP"/>
    </source>
</evidence>
<name>A0A6A5YGZ0_9PLEO</name>
<accession>A0A6A5YGZ0</accession>
<keyword evidence="1" id="KW-0732">Signal</keyword>
<keyword evidence="3" id="KW-1185">Reference proteome</keyword>